<evidence type="ECO:0000256" key="1">
    <source>
        <dbReference type="ARBA" id="ARBA00022723"/>
    </source>
</evidence>
<feature type="region of interest" description="Disordered" evidence="7">
    <location>
        <begin position="653"/>
        <end position="675"/>
    </location>
</feature>
<dbReference type="RefSeq" id="XP_016219052.1">
    <property type="nucleotide sequence ID" value="XM_016352795.1"/>
</dbReference>
<dbReference type="GO" id="GO:0003677">
    <property type="term" value="F:DNA binding"/>
    <property type="evidence" value="ECO:0007669"/>
    <property type="project" value="UniProtKB-KW"/>
</dbReference>
<dbReference type="OrthoDB" id="2593732at2759"/>
<dbReference type="PROSITE" id="PS50048">
    <property type="entry name" value="ZN2_CY6_FUNGAL_2"/>
    <property type="match status" value="1"/>
</dbReference>
<keyword evidence="5" id="KW-0804">Transcription</keyword>
<evidence type="ECO:0000256" key="6">
    <source>
        <dbReference type="ARBA" id="ARBA00023242"/>
    </source>
</evidence>
<evidence type="ECO:0000313" key="9">
    <source>
        <dbReference type="EMBL" id="KIW09183.1"/>
    </source>
</evidence>
<organism evidence="9 10">
    <name type="scientific">Verruconis gallopava</name>
    <dbReference type="NCBI Taxonomy" id="253628"/>
    <lineage>
        <taxon>Eukaryota</taxon>
        <taxon>Fungi</taxon>
        <taxon>Dikarya</taxon>
        <taxon>Ascomycota</taxon>
        <taxon>Pezizomycotina</taxon>
        <taxon>Dothideomycetes</taxon>
        <taxon>Pleosporomycetidae</taxon>
        <taxon>Venturiales</taxon>
        <taxon>Sympoventuriaceae</taxon>
        <taxon>Verruconis</taxon>
    </lineage>
</organism>
<dbReference type="STRING" id="253628.A0A0D2AR46"/>
<evidence type="ECO:0000256" key="4">
    <source>
        <dbReference type="ARBA" id="ARBA00023125"/>
    </source>
</evidence>
<keyword evidence="10" id="KW-1185">Reference proteome</keyword>
<accession>A0A0D2AR46</accession>
<dbReference type="PANTHER" id="PTHR36206:SF4">
    <property type="entry name" value="HYPOTHETICAL CONSERVED PROTEIN (EUROFUNG)-RELATED"/>
    <property type="match status" value="1"/>
</dbReference>
<dbReference type="Pfam" id="PF00172">
    <property type="entry name" value="Zn_clus"/>
    <property type="match status" value="1"/>
</dbReference>
<feature type="compositionally biased region" description="Basic residues" evidence="7">
    <location>
        <begin position="12"/>
        <end position="21"/>
    </location>
</feature>
<keyword evidence="2" id="KW-0862">Zinc</keyword>
<dbReference type="PANTHER" id="PTHR36206">
    <property type="entry name" value="ASPERCRYPTIN BIOSYNTHESIS CLUSTER-SPECIFIC TRANSCRIPTION REGULATOR ATNN-RELATED"/>
    <property type="match status" value="1"/>
</dbReference>
<reference evidence="9 10" key="1">
    <citation type="submission" date="2015-01" db="EMBL/GenBank/DDBJ databases">
        <title>The Genome Sequence of Ochroconis gallopava CBS43764.</title>
        <authorList>
            <consortium name="The Broad Institute Genomics Platform"/>
            <person name="Cuomo C."/>
            <person name="de Hoog S."/>
            <person name="Gorbushina A."/>
            <person name="Stielow B."/>
            <person name="Teixiera M."/>
            <person name="Abouelleil A."/>
            <person name="Chapman S.B."/>
            <person name="Priest M."/>
            <person name="Young S.K."/>
            <person name="Wortman J."/>
            <person name="Nusbaum C."/>
            <person name="Birren B."/>
        </authorList>
    </citation>
    <scope>NUCLEOTIDE SEQUENCE [LARGE SCALE GENOMIC DNA]</scope>
    <source>
        <strain evidence="9 10">CBS 43764</strain>
    </source>
</reference>
<keyword evidence="3" id="KW-0805">Transcription regulation</keyword>
<evidence type="ECO:0000259" key="8">
    <source>
        <dbReference type="PROSITE" id="PS50048"/>
    </source>
</evidence>
<dbReference type="GO" id="GO:0000981">
    <property type="term" value="F:DNA-binding transcription factor activity, RNA polymerase II-specific"/>
    <property type="evidence" value="ECO:0007669"/>
    <property type="project" value="InterPro"/>
</dbReference>
<dbReference type="InterPro" id="IPR052360">
    <property type="entry name" value="Transcr_Regulatory_Proteins"/>
</dbReference>
<dbReference type="GeneID" id="27308087"/>
<keyword evidence="6" id="KW-0539">Nucleus</keyword>
<dbReference type="GO" id="GO:0008270">
    <property type="term" value="F:zinc ion binding"/>
    <property type="evidence" value="ECO:0007669"/>
    <property type="project" value="InterPro"/>
</dbReference>
<dbReference type="HOGENOM" id="CLU_011409_12_1_1"/>
<feature type="region of interest" description="Disordered" evidence="7">
    <location>
        <begin position="1"/>
        <end position="21"/>
    </location>
</feature>
<evidence type="ECO:0000256" key="3">
    <source>
        <dbReference type="ARBA" id="ARBA00023015"/>
    </source>
</evidence>
<gene>
    <name evidence="9" type="ORF">PV09_00114</name>
</gene>
<feature type="compositionally biased region" description="Polar residues" evidence="7">
    <location>
        <begin position="71"/>
        <end position="84"/>
    </location>
</feature>
<proteinExistence type="predicted"/>
<evidence type="ECO:0000256" key="2">
    <source>
        <dbReference type="ARBA" id="ARBA00022833"/>
    </source>
</evidence>
<evidence type="ECO:0000256" key="7">
    <source>
        <dbReference type="SAM" id="MobiDB-lite"/>
    </source>
</evidence>
<dbReference type="EMBL" id="KN847529">
    <property type="protein sequence ID" value="KIW09183.1"/>
    <property type="molecule type" value="Genomic_DNA"/>
</dbReference>
<dbReference type="AlphaFoldDB" id="A0A0D2AR46"/>
<dbReference type="Proteomes" id="UP000053259">
    <property type="component" value="Unassembled WGS sequence"/>
</dbReference>
<name>A0A0D2AR46_9PEZI</name>
<dbReference type="SUPFAM" id="SSF57701">
    <property type="entry name" value="Zn2/Cys6 DNA-binding domain"/>
    <property type="match status" value="1"/>
</dbReference>
<dbReference type="SMART" id="SM00066">
    <property type="entry name" value="GAL4"/>
    <property type="match status" value="1"/>
</dbReference>
<keyword evidence="1" id="KW-0479">Metal-binding</keyword>
<feature type="compositionally biased region" description="Low complexity" evidence="7">
    <location>
        <begin position="653"/>
        <end position="662"/>
    </location>
</feature>
<evidence type="ECO:0000256" key="5">
    <source>
        <dbReference type="ARBA" id="ARBA00023163"/>
    </source>
</evidence>
<dbReference type="InParanoid" id="A0A0D2AR46"/>
<dbReference type="InterPro" id="IPR036864">
    <property type="entry name" value="Zn2-C6_fun-type_DNA-bd_sf"/>
</dbReference>
<sequence>MESTVAESALEKKKRASKPKVKTGCVTCKIRHVKCDETKPECVKCTSTGRKCDGYSEPKLPKAKAKRVSSKDNTTLSRSTTPERQLQLHLGNARERRALEFFFHRTAPQLSGFFSRSFWNGCVLQISAYEPTIRYAMVAVSAMYEDEGMVGFSPVAGTEGHAAFALESYNKAINSLVHVVKSNPESIRIPVMAAIIFVCLEFLRGHVDSALTHIESGVRMLKAWRENAFKDMISLPAESAFIEEELVPMFGWLNLLSSLFGRPSLDLYSFASSSTFKTGRFSPHEPAKSIEQAKTMLLDLVNATVKFIQSVGDAKYMNGVTMEMYAEQIRLQTFMNDWKTNFEYLQTHDPSTKDDQIKIGCNLLQAISTTMDIWLSAALNPNETAWDDFKNEFEDIVRLSGILVASSVRFPDELSKRFSFEMGIIPPLHFVAWKCRWPYIRRKALALLWTSPRRECLFESHRSFFCFQRVMEVEEEGLNLPPGVIPGPDQLPPEEARIHQVDIAAAEPTSEGYPISFLMKPNGLDGPWYSRTEIIRLGPVEFDHDLRNWLSASQAPIPEMNPDHGNSMGELSAGSSTAYHFTGMPVNGSDAIWSVGAWRAQDSLEAELHTRAVLLSSQQGIGTPDRLSDAGSSYFVAHSNAGTPAPYLEYSSSVSPPVTSTSLPFRSGDYFEQAK</sequence>
<dbReference type="InterPro" id="IPR001138">
    <property type="entry name" value="Zn2Cys6_DnaBD"/>
</dbReference>
<dbReference type="VEuPathDB" id="FungiDB:PV09_00114"/>
<evidence type="ECO:0000313" key="10">
    <source>
        <dbReference type="Proteomes" id="UP000053259"/>
    </source>
</evidence>
<protein>
    <recommendedName>
        <fullName evidence="8">Zn(2)-C6 fungal-type domain-containing protein</fullName>
    </recommendedName>
</protein>
<dbReference type="Gene3D" id="4.10.240.10">
    <property type="entry name" value="Zn(2)-C6 fungal-type DNA-binding domain"/>
    <property type="match status" value="1"/>
</dbReference>
<feature type="domain" description="Zn(2)-C6 fungal-type" evidence="8">
    <location>
        <begin position="24"/>
        <end position="52"/>
    </location>
</feature>
<keyword evidence="4" id="KW-0238">DNA-binding</keyword>
<feature type="region of interest" description="Disordered" evidence="7">
    <location>
        <begin position="63"/>
        <end position="84"/>
    </location>
</feature>
<dbReference type="PROSITE" id="PS00463">
    <property type="entry name" value="ZN2_CY6_FUNGAL_1"/>
    <property type="match status" value="1"/>
</dbReference>